<dbReference type="KEGG" id="ppis:B1L02_22170"/>
<sequence>MILVIGAKKDPSVSRVVGKLNDKGIETVIFDPFQPQLYTIEQDSNGLFSLFHNNKKIPERSIIWNRKKIFEGTGFYFDIEDKRAAKVLENEWNGFYQNLLALYEGKTFNSVSSLRNRSKIKQCILAKQAGLNIAPSIVSNNKSHLVDFSYQQQCVIKTLSGRKIPPKSNEADIPYNFMTLRLEQEHLLDSDQEELSIAPTFLMPEIVKEFELRIVVTGHDLLAFKVDSQQYNSTETDWRFGNLSLDFTCYQLPDYIKHSILKYMELAELTFGSIDMIVDKQGNFVFLECNQDGIWEWLEPVCGFQISTNYANTLANIYSHIVK</sequence>
<evidence type="ECO:0000313" key="2">
    <source>
        <dbReference type="Proteomes" id="UP000258102"/>
    </source>
</evidence>
<reference evidence="1 2" key="1">
    <citation type="submission" date="2018-08" db="EMBL/GenBank/DDBJ databases">
        <title>Whole Genome Sequences of Two Pseudoalteromonas piscicida Strains, DE1-A and DE2-A, which Exhibit Strong Antibacterial Activity against Vibrio vulnificus.</title>
        <authorList>
            <person name="Richards G.P."/>
            <person name="Needleman D.S."/>
            <person name="Watson M.A."/>
            <person name="Polson S.W."/>
        </authorList>
    </citation>
    <scope>NUCLEOTIDE SEQUENCE [LARGE SCALE GENOMIC DNA]</scope>
    <source>
        <strain evidence="1 2">DE2-A</strain>
    </source>
</reference>
<proteinExistence type="predicted"/>
<dbReference type="Gene3D" id="3.30.470.20">
    <property type="entry name" value="ATP-grasp fold, B domain"/>
    <property type="match status" value="1"/>
</dbReference>
<evidence type="ECO:0008006" key="3">
    <source>
        <dbReference type="Google" id="ProtNLM"/>
    </source>
</evidence>
<accession>A0AAD0W6K8</accession>
<dbReference type="RefSeq" id="WP_088532897.1">
    <property type="nucleotide sequence ID" value="NZ_CP021647.1"/>
</dbReference>
<dbReference type="SUPFAM" id="SSF56059">
    <property type="entry name" value="Glutathione synthetase ATP-binding domain-like"/>
    <property type="match status" value="1"/>
</dbReference>
<protein>
    <recommendedName>
        <fullName evidence="3">ATP-grasp domain-containing protein</fullName>
    </recommendedName>
</protein>
<gene>
    <name evidence="1" type="ORF">D0511_19095</name>
</gene>
<dbReference type="EMBL" id="CP031762">
    <property type="protein sequence ID" value="AXR04068.1"/>
    <property type="molecule type" value="Genomic_DNA"/>
</dbReference>
<dbReference type="AlphaFoldDB" id="A0AAD0W6K8"/>
<name>A0AAD0W6K8_PSEO7</name>
<evidence type="ECO:0000313" key="1">
    <source>
        <dbReference type="EMBL" id="AXR04068.1"/>
    </source>
</evidence>
<dbReference type="Proteomes" id="UP000258102">
    <property type="component" value="Chromosome 2"/>
</dbReference>
<organism evidence="1 2">
    <name type="scientific">Pseudoalteromonas piscicida</name>
    <dbReference type="NCBI Taxonomy" id="43662"/>
    <lineage>
        <taxon>Bacteria</taxon>
        <taxon>Pseudomonadati</taxon>
        <taxon>Pseudomonadota</taxon>
        <taxon>Gammaproteobacteria</taxon>
        <taxon>Alteromonadales</taxon>
        <taxon>Pseudoalteromonadaceae</taxon>
        <taxon>Pseudoalteromonas</taxon>
    </lineage>
</organism>